<protein>
    <recommendedName>
        <fullName evidence="1">Fibronectin type-III domain-containing protein</fullName>
    </recommendedName>
</protein>
<feature type="domain" description="Fibronectin type-III" evidence="1">
    <location>
        <begin position="449"/>
        <end position="537"/>
    </location>
</feature>
<feature type="domain" description="Fibronectin type-III" evidence="1">
    <location>
        <begin position="632"/>
        <end position="722"/>
    </location>
</feature>
<name>A0ABQ7SZK4_PHRPL</name>
<dbReference type="Pfam" id="PF00041">
    <property type="entry name" value="fn3"/>
    <property type="match status" value="4"/>
</dbReference>
<keyword evidence="3" id="KW-1185">Reference proteome</keyword>
<feature type="domain" description="Fibronectin type-III" evidence="1">
    <location>
        <begin position="814"/>
        <end position="914"/>
    </location>
</feature>
<dbReference type="EMBL" id="JAIPUX010003289">
    <property type="protein sequence ID" value="KAH0622699.1"/>
    <property type="molecule type" value="Genomic_DNA"/>
</dbReference>
<dbReference type="InterPro" id="IPR003961">
    <property type="entry name" value="FN3_dom"/>
</dbReference>
<dbReference type="Gene3D" id="2.60.40.10">
    <property type="entry name" value="Immunoglobulins"/>
    <property type="match status" value="8"/>
</dbReference>
<accession>A0ABQ7SZK4</accession>
<feature type="domain" description="Fibronectin type-III" evidence="1">
    <location>
        <begin position="915"/>
        <end position="988"/>
    </location>
</feature>
<dbReference type="Pfam" id="PF24748">
    <property type="entry name" value="Galaxin_repeat"/>
    <property type="match status" value="1"/>
</dbReference>
<dbReference type="Proteomes" id="UP000826234">
    <property type="component" value="Unassembled WGS sequence"/>
</dbReference>
<proteinExistence type="predicted"/>
<dbReference type="PANTHER" id="PTHR46957">
    <property type="entry name" value="CYTOKINE RECEPTOR"/>
    <property type="match status" value="1"/>
</dbReference>
<dbReference type="CDD" id="cd00063">
    <property type="entry name" value="FN3"/>
    <property type="match status" value="6"/>
</dbReference>
<feature type="domain" description="Fibronectin type-III" evidence="1">
    <location>
        <begin position="723"/>
        <end position="813"/>
    </location>
</feature>
<reference evidence="2 3" key="1">
    <citation type="journal article" date="2022" name="Gigascience">
        <title>A chromosome-level genome assembly and annotation of the desert horned lizard, Phrynosoma platyrhinos, provides insight into chromosomal rearrangements among reptiles.</title>
        <authorList>
            <person name="Koochekian N."/>
            <person name="Ascanio A."/>
            <person name="Farleigh K."/>
            <person name="Card D.C."/>
            <person name="Schield D.R."/>
            <person name="Castoe T.A."/>
            <person name="Jezkova T."/>
        </authorList>
    </citation>
    <scope>NUCLEOTIDE SEQUENCE [LARGE SCALE GENOMIC DNA]</scope>
    <source>
        <strain evidence="2">NK-2021</strain>
    </source>
</reference>
<dbReference type="InterPro" id="IPR013783">
    <property type="entry name" value="Ig-like_fold"/>
</dbReference>
<gene>
    <name evidence="2" type="ORF">JD844_025228</name>
</gene>
<dbReference type="SUPFAM" id="SSF49265">
    <property type="entry name" value="Fibronectin type III"/>
    <property type="match status" value="5"/>
</dbReference>
<feature type="domain" description="Fibronectin type-III" evidence="1">
    <location>
        <begin position="1"/>
        <end position="89"/>
    </location>
</feature>
<dbReference type="InterPro" id="IPR036116">
    <property type="entry name" value="FN3_sf"/>
</dbReference>
<feature type="domain" description="Fibronectin type-III" evidence="1">
    <location>
        <begin position="540"/>
        <end position="630"/>
    </location>
</feature>
<evidence type="ECO:0000259" key="1">
    <source>
        <dbReference type="PROSITE" id="PS50853"/>
    </source>
</evidence>
<evidence type="ECO:0000313" key="2">
    <source>
        <dbReference type="EMBL" id="KAH0622699.1"/>
    </source>
</evidence>
<sequence>MFPPEVVIINSTAVRVIWTSPSNPNGVVTEYSVYVNNKRYETGMKTPGSFLLGDLSPFTIYDIQVEVCTVYACVISNGTQITTVEDEPKELSAPQIHVLGPRALQINWASPGQPNGIILGYDLLRKARRQCSVAQQRSKHQSGGACLSLECDINENFCGRQCYNPQFKVCCNGTLHNNIPGFQCCEDQYLHINTSGVCCGGQMHAVQSDYVCCGGYYTRVMTGEVCCPNEENWVSVGIGDSCCQGIPYSVSGNQICCGGLLHDGFNQQCCGGKIVSKDFICCGNKENGKVYQLTSGMFCCGHEYVNMSSTICCTSSSGESKAHIKKNDPAPLKCCETELIPKSEECCNGLGYNPLKYVCSDRISAGMTMKVKEECKASTLCPISMEATAYCGRCDFDKHAHICSWIKSSRDLNLEPHVTYEYRVAVWNKYGKSLSEIGSATTKQDVPEGVSPPHWTKVDNREDIIFLNWEEPHHINGIIIHYIILRNGVERFRGKELSFMDTSGIQPYQEYTYQLRACTVAGCADSSKVVAVTVQGVPESVQPPTVIALSATALHLSWTAPRKPNGIIREYQISQTGKGLIHIDTAGKMQHTVSGLHPHRNYSFTLAACTFVGCTSSQASSSRTLQAPPQGVWSQPRHIIVSSTIVELYWDEPEEPNGIVSVYQLFRNGEKIFNGSERNLNFTDSGLQSNSRYAYQLEASTWGGSNTSDKYIIQTPLTTPEEIPIPYNVTTIDAYSIFVAWDPPGSLKTNVPLKYNVLLNAGSTSSLAKPVGQPTFALLDGLDPYTQYEIRIQACQDVGCGVGKWISAVTDEAPPQDLSPPIITATGSASIEVKWSPPKKPNGRIKNYFVDRRPVGTQKKLLVFIWSEGALEFVDATDVLQPFTAYEYHVRAQNSKGSVDSLWSSTQTLEAPPWGMRAPWAQAVSAYSVLLNWTSPTSPNGPISQYRIVYQERQNDPTFNTPAVTALTVPLKHTSVLVGIIFKEVFFL</sequence>
<dbReference type="InterPro" id="IPR050713">
    <property type="entry name" value="RTP_Phos/Ushers"/>
</dbReference>
<dbReference type="InterPro" id="IPR056601">
    <property type="entry name" value="Galaxin_dom"/>
</dbReference>
<dbReference type="SMART" id="SM00060">
    <property type="entry name" value="FN3"/>
    <property type="match status" value="7"/>
</dbReference>
<evidence type="ECO:0000313" key="3">
    <source>
        <dbReference type="Proteomes" id="UP000826234"/>
    </source>
</evidence>
<dbReference type="PANTHER" id="PTHR46957:SF7">
    <property type="entry name" value="USHERIN"/>
    <property type="match status" value="1"/>
</dbReference>
<dbReference type="PROSITE" id="PS50853">
    <property type="entry name" value="FN3"/>
    <property type="match status" value="7"/>
</dbReference>
<organism evidence="2 3">
    <name type="scientific">Phrynosoma platyrhinos</name>
    <name type="common">Desert horned lizard</name>
    <dbReference type="NCBI Taxonomy" id="52577"/>
    <lineage>
        <taxon>Eukaryota</taxon>
        <taxon>Metazoa</taxon>
        <taxon>Chordata</taxon>
        <taxon>Craniata</taxon>
        <taxon>Vertebrata</taxon>
        <taxon>Euteleostomi</taxon>
        <taxon>Lepidosauria</taxon>
        <taxon>Squamata</taxon>
        <taxon>Bifurcata</taxon>
        <taxon>Unidentata</taxon>
        <taxon>Episquamata</taxon>
        <taxon>Toxicofera</taxon>
        <taxon>Iguania</taxon>
        <taxon>Phrynosomatidae</taxon>
        <taxon>Phrynosomatinae</taxon>
        <taxon>Phrynosoma</taxon>
    </lineage>
</organism>
<comment type="caution">
    <text evidence="2">The sequence shown here is derived from an EMBL/GenBank/DDBJ whole genome shotgun (WGS) entry which is preliminary data.</text>
</comment>